<dbReference type="PANTHER" id="PTHR43461:SF1">
    <property type="entry name" value="TRANSMEMBRANE PROTEIN 256"/>
    <property type="match status" value="1"/>
</dbReference>
<dbReference type="Proteomes" id="UP000014227">
    <property type="component" value="Chromosome I"/>
</dbReference>
<gene>
    <name evidence="7" type="ORF">CCALI_00099</name>
</gene>
<dbReference type="GO" id="GO:0005886">
    <property type="term" value="C:plasma membrane"/>
    <property type="evidence" value="ECO:0007669"/>
    <property type="project" value="TreeGrafter"/>
</dbReference>
<organism evidence="7 8">
    <name type="scientific">Chthonomonas calidirosea (strain DSM 23976 / ICMP 18418 / T49)</name>
    <dbReference type="NCBI Taxonomy" id="1303518"/>
    <lineage>
        <taxon>Bacteria</taxon>
        <taxon>Bacillati</taxon>
        <taxon>Armatimonadota</taxon>
        <taxon>Chthonomonadia</taxon>
        <taxon>Chthonomonadales</taxon>
        <taxon>Chthonomonadaceae</taxon>
        <taxon>Chthonomonas</taxon>
    </lineage>
</organism>
<reference evidence="8" key="1">
    <citation type="submission" date="2013-03" db="EMBL/GenBank/DDBJ databases">
        <title>Genome sequence of Chthonomonas calidirosea, the first sequenced genome from the Armatimonadetes phylum (formally candidate division OP10).</title>
        <authorList>
            <person name="Lee K.C.Y."/>
            <person name="Morgan X.C."/>
            <person name="Dunfield P.F."/>
            <person name="Tamas I."/>
            <person name="Houghton K.M."/>
            <person name="Vyssotski M."/>
            <person name="Ryan J.L.J."/>
            <person name="Lagutin K."/>
            <person name="McDonald I.R."/>
            <person name="Stott M.B."/>
        </authorList>
    </citation>
    <scope>NUCLEOTIDE SEQUENCE [LARGE SCALE GENOMIC DNA]</scope>
    <source>
        <strain evidence="8">DSM 23976 / ICMP 18418 / T49</strain>
    </source>
</reference>
<dbReference type="RefSeq" id="WP_016481502.1">
    <property type="nucleotide sequence ID" value="NC_021487.1"/>
</dbReference>
<dbReference type="KEGG" id="ccz:CCALI_00099"/>
<comment type="similarity">
    <text evidence="2">Belongs to the UPF0382 family.</text>
</comment>
<evidence type="ECO:0000256" key="4">
    <source>
        <dbReference type="ARBA" id="ARBA00022989"/>
    </source>
</evidence>
<name>S0EW97_CHTCT</name>
<keyword evidence="5 6" id="KW-0472">Membrane</keyword>
<dbReference type="EMBL" id="HF951689">
    <property type="protein sequence ID" value="CCW33938.1"/>
    <property type="molecule type" value="Genomic_DNA"/>
</dbReference>
<dbReference type="PATRIC" id="fig|1303518.3.peg.100"/>
<feature type="transmembrane region" description="Helical" evidence="6">
    <location>
        <begin position="78"/>
        <end position="98"/>
    </location>
</feature>
<dbReference type="InterPro" id="IPR006696">
    <property type="entry name" value="DUF423"/>
</dbReference>
<dbReference type="Pfam" id="PF04241">
    <property type="entry name" value="DUF423"/>
    <property type="match status" value="1"/>
</dbReference>
<evidence type="ECO:0000256" key="1">
    <source>
        <dbReference type="ARBA" id="ARBA00004141"/>
    </source>
</evidence>
<feature type="transmembrane region" description="Helical" evidence="6">
    <location>
        <begin position="104"/>
        <end position="128"/>
    </location>
</feature>
<dbReference type="OrthoDB" id="9802121at2"/>
<dbReference type="eggNOG" id="COG2363">
    <property type="taxonomic scope" value="Bacteria"/>
</dbReference>
<proteinExistence type="inferred from homology"/>
<comment type="subcellular location">
    <subcellularLocation>
        <location evidence="1">Membrane</location>
        <topology evidence="1">Multi-pass membrane protein</topology>
    </subcellularLocation>
</comment>
<keyword evidence="4 6" id="KW-1133">Transmembrane helix</keyword>
<protein>
    <submittedName>
        <fullName evidence="7">Uncharacterized small membrane protein</fullName>
    </submittedName>
</protein>
<dbReference type="InParanoid" id="S0EW97"/>
<evidence type="ECO:0000313" key="8">
    <source>
        <dbReference type="Proteomes" id="UP000014227"/>
    </source>
</evidence>
<dbReference type="HOGENOM" id="CLU_096548_3_3_0"/>
<feature type="transmembrane region" description="Helical" evidence="6">
    <location>
        <begin position="45"/>
        <end position="66"/>
    </location>
</feature>
<sequence length="131" mass="13800">MGQSSSSARNFVFLAGISGFLSVALGAFGAHGLQAHLAALQMTEVYHTAVQYHMVHTLALLGVALFMERTQPSLHLSLVGWLFIVGIILFSGSLYVLAISGIRVFGAITPLGGLCFLAGWLLLAAAALRKS</sequence>
<dbReference type="PANTHER" id="PTHR43461">
    <property type="entry name" value="TRANSMEMBRANE PROTEIN 256"/>
    <property type="match status" value="1"/>
</dbReference>
<keyword evidence="3 6" id="KW-0812">Transmembrane</keyword>
<evidence type="ECO:0000256" key="6">
    <source>
        <dbReference type="SAM" id="Phobius"/>
    </source>
</evidence>
<evidence type="ECO:0000256" key="2">
    <source>
        <dbReference type="ARBA" id="ARBA00009694"/>
    </source>
</evidence>
<feature type="transmembrane region" description="Helical" evidence="6">
    <location>
        <begin position="12"/>
        <end position="33"/>
    </location>
</feature>
<dbReference type="AlphaFoldDB" id="S0EW97"/>
<accession>S0EW97</accession>
<dbReference type="FunCoup" id="S0EW97">
    <property type="interactions" value="233"/>
</dbReference>
<evidence type="ECO:0000256" key="3">
    <source>
        <dbReference type="ARBA" id="ARBA00022692"/>
    </source>
</evidence>
<evidence type="ECO:0000256" key="5">
    <source>
        <dbReference type="ARBA" id="ARBA00023136"/>
    </source>
</evidence>
<keyword evidence="8" id="KW-1185">Reference proteome</keyword>
<evidence type="ECO:0000313" key="7">
    <source>
        <dbReference type="EMBL" id="CCW33938.1"/>
    </source>
</evidence>